<dbReference type="EMBL" id="HBIF01002180">
    <property type="protein sequence ID" value="CAE0318547.1"/>
    <property type="molecule type" value="Transcribed_RNA"/>
</dbReference>
<feature type="region of interest" description="Disordered" evidence="3">
    <location>
        <begin position="455"/>
        <end position="503"/>
    </location>
</feature>
<dbReference type="Pfam" id="PF10211">
    <property type="entry name" value="Ax_dynein_light"/>
    <property type="match status" value="1"/>
</dbReference>
<keyword evidence="1 2" id="KW-0175">Coiled coil</keyword>
<feature type="compositionally biased region" description="Basic and acidic residues" evidence="3">
    <location>
        <begin position="1"/>
        <end position="19"/>
    </location>
</feature>
<evidence type="ECO:0000256" key="3">
    <source>
        <dbReference type="SAM" id="MobiDB-lite"/>
    </source>
</evidence>
<dbReference type="AlphaFoldDB" id="A0A7S3MSM9"/>
<feature type="region of interest" description="Disordered" evidence="3">
    <location>
        <begin position="558"/>
        <end position="581"/>
    </location>
</feature>
<dbReference type="Gene3D" id="1.20.5.490">
    <property type="entry name" value="Single helix bin"/>
    <property type="match status" value="1"/>
</dbReference>
<dbReference type="PANTHER" id="PTHR34894">
    <property type="entry name" value="SAM-DEPENDENT METHYLTRANSFERASE RSMI, CONSERVED SITE"/>
    <property type="match status" value="1"/>
</dbReference>
<evidence type="ECO:0000256" key="1">
    <source>
        <dbReference type="ARBA" id="ARBA00023054"/>
    </source>
</evidence>
<dbReference type="PANTHER" id="PTHR34894:SF5">
    <property type="entry name" value="EF-HAND DOMAIN-CONTAINING PROTEIN"/>
    <property type="match status" value="1"/>
</dbReference>
<feature type="compositionally biased region" description="Polar residues" evidence="3">
    <location>
        <begin position="476"/>
        <end position="491"/>
    </location>
</feature>
<protein>
    <submittedName>
        <fullName evidence="4">Uncharacterized protein</fullName>
    </submittedName>
</protein>
<organism evidence="4">
    <name type="scientific">Fabrea salina</name>
    <dbReference type="NCBI Taxonomy" id="342563"/>
    <lineage>
        <taxon>Eukaryota</taxon>
        <taxon>Sar</taxon>
        <taxon>Alveolata</taxon>
        <taxon>Ciliophora</taxon>
        <taxon>Postciliodesmatophora</taxon>
        <taxon>Heterotrichea</taxon>
        <taxon>Heterotrichida</taxon>
        <taxon>Fabreidae</taxon>
        <taxon>Fabrea</taxon>
    </lineage>
</organism>
<dbReference type="GO" id="GO:0005737">
    <property type="term" value="C:cytoplasm"/>
    <property type="evidence" value="ECO:0007669"/>
    <property type="project" value="UniProtKB-ARBA"/>
</dbReference>
<feature type="region of interest" description="Disordered" evidence="3">
    <location>
        <begin position="1"/>
        <end position="28"/>
    </location>
</feature>
<feature type="coiled-coil region" evidence="2">
    <location>
        <begin position="264"/>
        <end position="340"/>
    </location>
</feature>
<name>A0A7S3MSM9_9CILI</name>
<evidence type="ECO:0000256" key="2">
    <source>
        <dbReference type="SAM" id="Coils"/>
    </source>
</evidence>
<feature type="compositionally biased region" description="Low complexity" evidence="3">
    <location>
        <begin position="465"/>
        <end position="474"/>
    </location>
</feature>
<reference evidence="4" key="1">
    <citation type="submission" date="2021-01" db="EMBL/GenBank/DDBJ databases">
        <authorList>
            <person name="Corre E."/>
            <person name="Pelletier E."/>
            <person name="Niang G."/>
            <person name="Scheremetjew M."/>
            <person name="Finn R."/>
            <person name="Kale V."/>
            <person name="Holt S."/>
            <person name="Cochrane G."/>
            <person name="Meng A."/>
            <person name="Brown T."/>
            <person name="Cohen L."/>
        </authorList>
    </citation>
    <scope>NUCLEOTIDE SEQUENCE</scope>
</reference>
<evidence type="ECO:0000313" key="4">
    <source>
        <dbReference type="EMBL" id="CAE0318547.1"/>
    </source>
</evidence>
<dbReference type="InterPro" id="IPR019347">
    <property type="entry name" value="Axonemal_dynein_light_chain"/>
</dbReference>
<feature type="compositionally biased region" description="Polar residues" evidence="3">
    <location>
        <begin position="558"/>
        <end position="579"/>
    </location>
</feature>
<sequence>MESKVGPKIPKLDSLRNKLENSTSQGHLSLPKIKVNRSSKNTPRISRDVSHVLDQTQRMASQRDFEMTSLKSVLNLQNVPEESGLPVDLKELQMDFNLNLQERFVEHLKKLKLKNLKKHKLSYEKAHEEGMYLFKDNSGLVAQRVSEIYEESSENAHKRSCSYRIPERVLAPSGRREAELLNEWLSYMVGTHVTKASNKTQEQRIRVSQLIYTLAFREVVRQVSVHCTERGALLKKLWNSQIETYCQHEDQTLHKVSQLKKKCKDKANQHALKLQGTIANLTEKSSNLQSTLETKNNQIAELENTLTSKQKEIQNLRLRLDNLNDLVDSLNQRIGSEKQTKASQTQEKLQHESTQTFLTVLHGSTQTPPSSYTKHLFKLLVGIFAIKQSSKLSISNEDFTQLMKDQHLCKEQKTLIQNKNEIQTSVFTFNIQKQPTPSFFSLDFLEPIKVNPTVQTDPKKKFTTKKTQTNNKQNVVEKSNSRSNSKRQTPSHGHLLEVPSTASMDVSEDQKLGSFYRNISELKYQIENACNEDSSKDISKRAHKVYSLIENLYPLYKTSQPNPSVSNARTQTEDCTAQQSPSISLKSKSKKLLEKTDKLQSTDIQEFKLGQIQKKTPKSNSAERLLNEVMTEIPVAKPHLSLKSLIKIIDSVHFRKITLCRENKNYLKQEAFSVLYEVLMNNYGLKSVAEKKFKEVVKSVSYFSKTNSQINNFWEFLQVKEGLEDWNFYLKMVEYLTYLRVGSLGFNEEIPIHQSVPYEVVTNLANILFQNKLSQAKFEEMLNELDKLKVESKAKNPKKQDNSYVDSDEMFLVMLEYQKTLEVVLKVFLEEKSLLQSTTLTLEEFTNLLSGLGNSQEAEQAFEARCVSSEDTESNEIPLRGALAYCVERNLANLPLLCNKYLN</sequence>
<accession>A0A7S3MSM9</accession>
<proteinExistence type="predicted"/>
<gene>
    <name evidence="4" type="ORF">FSAL1345_LOCUS1816</name>
</gene>